<comment type="caution">
    <text evidence="1">The sequence shown here is derived from an EMBL/GenBank/DDBJ whole genome shotgun (WGS) entry which is preliminary data.</text>
</comment>
<evidence type="ECO:0000313" key="1">
    <source>
        <dbReference type="EMBL" id="MBA2883202.1"/>
    </source>
</evidence>
<reference evidence="1 2" key="1">
    <citation type="submission" date="2020-07" db="EMBL/GenBank/DDBJ databases">
        <title>Genomic Encyclopedia of Type Strains, Phase IV (KMG-IV): sequencing the most valuable type-strain genomes for metagenomic binning, comparative biology and taxonomic classification.</title>
        <authorList>
            <person name="Goeker M."/>
        </authorList>
    </citation>
    <scope>NUCLEOTIDE SEQUENCE [LARGE SCALE GENOMIC DNA]</scope>
    <source>
        <strain evidence="1 2">DSM 17721</strain>
    </source>
</reference>
<proteinExistence type="predicted"/>
<keyword evidence="2" id="KW-1185">Reference proteome</keyword>
<accession>A0A7W0HME2</accession>
<dbReference type="AlphaFoldDB" id="A0A7W0HME2"/>
<gene>
    <name evidence="1" type="ORF">HNR65_003564</name>
</gene>
<dbReference type="RefSeq" id="WP_181552808.1">
    <property type="nucleotide sequence ID" value="NZ_JACDUS010000019.1"/>
</dbReference>
<organism evidence="1 2">
    <name type="scientific">Desulfosalsimonas propionicica</name>
    <dbReference type="NCBI Taxonomy" id="332175"/>
    <lineage>
        <taxon>Bacteria</taxon>
        <taxon>Pseudomonadati</taxon>
        <taxon>Thermodesulfobacteriota</taxon>
        <taxon>Desulfobacteria</taxon>
        <taxon>Desulfobacterales</taxon>
        <taxon>Desulfosalsimonadaceae</taxon>
        <taxon>Desulfosalsimonas</taxon>
    </lineage>
</organism>
<name>A0A7W0HME2_9BACT</name>
<dbReference type="Proteomes" id="UP000525298">
    <property type="component" value="Unassembled WGS sequence"/>
</dbReference>
<dbReference type="EMBL" id="JACDUS010000019">
    <property type="protein sequence ID" value="MBA2883202.1"/>
    <property type="molecule type" value="Genomic_DNA"/>
</dbReference>
<protein>
    <submittedName>
        <fullName evidence="1">Uncharacterized protein</fullName>
    </submittedName>
</protein>
<evidence type="ECO:0000313" key="2">
    <source>
        <dbReference type="Proteomes" id="UP000525298"/>
    </source>
</evidence>
<sequence length="125" mass="14760">MDADTGEPIENVVVMGYWRINYFPFMFIGAPSHYYDAREAVTDEEGYFTLPGLGLWLYPGYLNSPSISVYKKGYKNRGWDKDKRVIPLRKLDEEESIYRINLDIPLSDNHKIKRYLQEIDHYSLK</sequence>